<name>A0A1N7JP02_9RHOB</name>
<organism evidence="2 3">
    <name type="scientific">Phaeovulum vinaykumarii</name>
    <dbReference type="NCBI Taxonomy" id="407234"/>
    <lineage>
        <taxon>Bacteria</taxon>
        <taxon>Pseudomonadati</taxon>
        <taxon>Pseudomonadota</taxon>
        <taxon>Alphaproteobacteria</taxon>
        <taxon>Rhodobacterales</taxon>
        <taxon>Paracoccaceae</taxon>
        <taxon>Phaeovulum</taxon>
    </lineage>
</organism>
<dbReference type="STRING" id="407234.SAMN05421795_101207"/>
<proteinExistence type="predicted"/>
<evidence type="ECO:0000313" key="2">
    <source>
        <dbReference type="EMBL" id="SIS51093.1"/>
    </source>
</evidence>
<reference evidence="3" key="1">
    <citation type="submission" date="2017-01" db="EMBL/GenBank/DDBJ databases">
        <authorList>
            <person name="Varghese N."/>
            <person name="Submissions S."/>
        </authorList>
    </citation>
    <scope>NUCLEOTIDE SEQUENCE [LARGE SCALE GENOMIC DNA]</scope>
    <source>
        <strain evidence="3">DSM 18714</strain>
    </source>
</reference>
<keyword evidence="3" id="KW-1185">Reference proteome</keyword>
<sequence>MKNAAKESFRRGFAAGFSAPYQLMYGRRTKIVTHSRDLVSLAWEGVGRAVSGAMDPEGERVGKASGSPSRARRGD</sequence>
<protein>
    <submittedName>
        <fullName evidence="2">Uncharacterized protein</fullName>
    </submittedName>
</protein>
<dbReference type="EMBL" id="FTOM01000001">
    <property type="protein sequence ID" value="SIS51093.1"/>
    <property type="molecule type" value="Genomic_DNA"/>
</dbReference>
<feature type="region of interest" description="Disordered" evidence="1">
    <location>
        <begin position="52"/>
        <end position="75"/>
    </location>
</feature>
<accession>A0A1N7JP02</accession>
<dbReference type="RefSeq" id="WP_143524386.1">
    <property type="nucleotide sequence ID" value="NZ_FTOM01000001.1"/>
</dbReference>
<evidence type="ECO:0000313" key="3">
    <source>
        <dbReference type="Proteomes" id="UP000186098"/>
    </source>
</evidence>
<dbReference type="AlphaFoldDB" id="A0A1N7JP02"/>
<dbReference type="Proteomes" id="UP000186098">
    <property type="component" value="Unassembled WGS sequence"/>
</dbReference>
<gene>
    <name evidence="2" type="ORF">SAMN05421795_101207</name>
</gene>
<evidence type="ECO:0000256" key="1">
    <source>
        <dbReference type="SAM" id="MobiDB-lite"/>
    </source>
</evidence>